<name>A0ABV7ZAF3_9DEIO</name>
<organism evidence="4 5">
    <name type="scientific">Deinococcus rufus</name>
    <dbReference type="NCBI Taxonomy" id="2136097"/>
    <lineage>
        <taxon>Bacteria</taxon>
        <taxon>Thermotogati</taxon>
        <taxon>Deinococcota</taxon>
        <taxon>Deinococci</taxon>
        <taxon>Deinococcales</taxon>
        <taxon>Deinococcaceae</taxon>
        <taxon>Deinococcus</taxon>
    </lineage>
</organism>
<comment type="caution">
    <text evidence="4">The sequence shown here is derived from an EMBL/GenBank/DDBJ whole genome shotgun (WGS) entry which is preliminary data.</text>
</comment>
<feature type="signal peptide" evidence="1">
    <location>
        <begin position="1"/>
        <end position="21"/>
    </location>
</feature>
<feature type="chain" id="PRO_5046752271" evidence="1">
    <location>
        <begin position="22"/>
        <end position="512"/>
    </location>
</feature>
<dbReference type="Pfam" id="PF02225">
    <property type="entry name" value="PA"/>
    <property type="match status" value="1"/>
</dbReference>
<evidence type="ECO:0000256" key="1">
    <source>
        <dbReference type="SAM" id="SignalP"/>
    </source>
</evidence>
<keyword evidence="1" id="KW-0732">Signal</keyword>
<dbReference type="PANTHER" id="PTHR12147:SF26">
    <property type="entry name" value="PEPTIDASE M28 DOMAIN-CONTAINING PROTEIN"/>
    <property type="match status" value="1"/>
</dbReference>
<feature type="domain" description="Peptidase M28" evidence="3">
    <location>
        <begin position="261"/>
        <end position="478"/>
    </location>
</feature>
<proteinExistence type="predicted"/>
<protein>
    <submittedName>
        <fullName evidence="4">M20/M25/M40 family metallo-hydrolase</fullName>
    </submittedName>
</protein>
<dbReference type="InterPro" id="IPR003137">
    <property type="entry name" value="PA_domain"/>
</dbReference>
<dbReference type="PROSITE" id="PS51257">
    <property type="entry name" value="PROKAR_LIPOPROTEIN"/>
    <property type="match status" value="1"/>
</dbReference>
<dbReference type="Gene3D" id="3.40.630.10">
    <property type="entry name" value="Zn peptidases"/>
    <property type="match status" value="2"/>
</dbReference>
<gene>
    <name evidence="4" type="ORF">ACFOSB_14220</name>
</gene>
<dbReference type="Proteomes" id="UP001595803">
    <property type="component" value="Unassembled WGS sequence"/>
</dbReference>
<dbReference type="PANTHER" id="PTHR12147">
    <property type="entry name" value="METALLOPEPTIDASE M28 FAMILY MEMBER"/>
    <property type="match status" value="1"/>
</dbReference>
<reference evidence="5" key="1">
    <citation type="journal article" date="2019" name="Int. J. Syst. Evol. Microbiol.">
        <title>The Global Catalogue of Microorganisms (GCM) 10K type strain sequencing project: providing services to taxonomists for standard genome sequencing and annotation.</title>
        <authorList>
            <consortium name="The Broad Institute Genomics Platform"/>
            <consortium name="The Broad Institute Genome Sequencing Center for Infectious Disease"/>
            <person name="Wu L."/>
            <person name="Ma J."/>
        </authorList>
    </citation>
    <scope>NUCLEOTIDE SEQUENCE [LARGE SCALE GENOMIC DNA]</scope>
    <source>
        <strain evidence="5">CCTCC AB 2017081</strain>
    </source>
</reference>
<evidence type="ECO:0000259" key="2">
    <source>
        <dbReference type="Pfam" id="PF02225"/>
    </source>
</evidence>
<evidence type="ECO:0000313" key="4">
    <source>
        <dbReference type="EMBL" id="MFC3834019.1"/>
    </source>
</evidence>
<dbReference type="Gene3D" id="3.50.30.30">
    <property type="match status" value="1"/>
</dbReference>
<dbReference type="EMBL" id="JBHRZG010000016">
    <property type="protein sequence ID" value="MFC3834019.1"/>
    <property type="molecule type" value="Genomic_DNA"/>
</dbReference>
<dbReference type="SUPFAM" id="SSF52025">
    <property type="entry name" value="PA domain"/>
    <property type="match status" value="1"/>
</dbReference>
<dbReference type="InterPro" id="IPR046450">
    <property type="entry name" value="PA_dom_sf"/>
</dbReference>
<dbReference type="InterPro" id="IPR007484">
    <property type="entry name" value="Peptidase_M28"/>
</dbReference>
<keyword evidence="5" id="KW-1185">Reference proteome</keyword>
<sequence>MSRFPIVAVLTLLLAACSASDAPGTQATSGDSLSAQAVGADTSVLRSAVNAPGIQQHLAAFQGIASANGGTRAASTPGYDASVAYVQQKLTAAGYQVSLQTFTYPVFVDLSTLAQTAPIARTFTPGSEFVSIQYSPEGSATAAVQGVDLVLPPSPTPTSSSGCEAADFAGFVPGQIALIQRGTCTFEIKILNAQAAGASAVIIFNEGQPGRTDIDLTPVVGEVNALTIPAVFTSFAAGSTLNGATVTVNVDTEEQTRTSQNVIAQTRTGRSDRVVVVGAHLDSVDGGPGINDNGSGSAAILEIALQMANLGIQPRNQVRFAFWGAEELGLIGSERYVASLSTRQKKDIALNLNFDMVGSPNYARFVYDGDGNATPEGAGPNGSGTIENVLTSYFAAQGLASLPTAFSGRSDYGPFIEAGIPAGGLFTGAEGIKSAAEAQVFGGTAGVAYDPCYHEACDTLANVNAQALDEMGDAAAHAVLTFAQTTSAVNGTGQASGTAAANMSFRGNNAVR</sequence>
<evidence type="ECO:0000313" key="5">
    <source>
        <dbReference type="Proteomes" id="UP001595803"/>
    </source>
</evidence>
<evidence type="ECO:0000259" key="3">
    <source>
        <dbReference type="Pfam" id="PF04389"/>
    </source>
</evidence>
<accession>A0ABV7ZAF3</accession>
<dbReference type="SUPFAM" id="SSF53187">
    <property type="entry name" value="Zn-dependent exopeptidases"/>
    <property type="match status" value="1"/>
</dbReference>
<dbReference type="Pfam" id="PF04389">
    <property type="entry name" value="Peptidase_M28"/>
    <property type="match status" value="1"/>
</dbReference>
<dbReference type="InterPro" id="IPR045175">
    <property type="entry name" value="M28_fam"/>
</dbReference>
<dbReference type="RefSeq" id="WP_322472929.1">
    <property type="nucleotide sequence ID" value="NZ_JBHRZG010000016.1"/>
</dbReference>
<feature type="domain" description="PA" evidence="2">
    <location>
        <begin position="149"/>
        <end position="241"/>
    </location>
</feature>